<comment type="caution">
    <text evidence="1">The sequence shown here is derived from an EMBL/GenBank/DDBJ whole genome shotgun (WGS) entry which is preliminary data.</text>
</comment>
<sequence>MAAAQYISENSGELFKATAAERANPGPLKQEQLALHGHEAHPEIGKAVGAGVGLLALGAVAPTAATAWTVGTIYDYAGDVISRWKGWSTDGPSIGKSLVVGGIAGAASPFYLPLKTLGGSTAVKAVVGGYNSTVAGTAAFGAAAVTGSGSPDLSAGLGAGTAAAGSFAQNAVPGPIGKTLRYLFEIVPGPMQAAIEGSKKGWSEEQ</sequence>
<gene>
    <name evidence="1" type="ORF">C0Z20_12940</name>
</gene>
<organism evidence="1 2">
    <name type="scientific">Trinickia symbiotica</name>
    <dbReference type="NCBI Taxonomy" id="863227"/>
    <lineage>
        <taxon>Bacteria</taxon>
        <taxon>Pseudomonadati</taxon>
        <taxon>Pseudomonadota</taxon>
        <taxon>Betaproteobacteria</taxon>
        <taxon>Burkholderiales</taxon>
        <taxon>Burkholderiaceae</taxon>
        <taxon>Trinickia</taxon>
    </lineage>
</organism>
<reference evidence="1 2" key="1">
    <citation type="submission" date="2018-01" db="EMBL/GenBank/DDBJ databases">
        <title>Whole genome analyses suggest that Burkholderia sensu lato contains two further novel genera in the rhizoxinica-symbiotica group Mycetohabitans gen. nov., and Trinickia gen. nov.: implications for the evolution of diazotrophy and nodulation in the Burkholderiaceae.</title>
        <authorList>
            <person name="Estrada-de los Santos P."/>
            <person name="Palmer M."/>
            <person name="Chavez-Ramirez B."/>
            <person name="Beukes C."/>
            <person name="Steenkamp E.T."/>
            <person name="Hirsch A.M."/>
            <person name="Manyaka P."/>
            <person name="Maluk M."/>
            <person name="Lafos M."/>
            <person name="Crook M."/>
            <person name="Gross E."/>
            <person name="Simon M.F."/>
            <person name="Bueno dos Reis Junior F."/>
            <person name="Poole P.S."/>
            <person name="Venter S.N."/>
            <person name="James E.K."/>
        </authorList>
    </citation>
    <scope>NUCLEOTIDE SEQUENCE [LARGE SCALE GENOMIC DNA]</scope>
    <source>
        <strain evidence="1 2">JPY 581</strain>
    </source>
</reference>
<evidence type="ECO:0000313" key="1">
    <source>
        <dbReference type="EMBL" id="PMS36547.1"/>
    </source>
</evidence>
<evidence type="ECO:0000313" key="2">
    <source>
        <dbReference type="Proteomes" id="UP000235777"/>
    </source>
</evidence>
<proteinExistence type="predicted"/>
<accession>A0A2N7X4J5</accession>
<dbReference type="Proteomes" id="UP000235777">
    <property type="component" value="Unassembled WGS sequence"/>
</dbReference>
<dbReference type="EMBL" id="PNYC01000007">
    <property type="protein sequence ID" value="PMS36547.1"/>
    <property type="molecule type" value="Genomic_DNA"/>
</dbReference>
<keyword evidence="2" id="KW-1185">Reference proteome</keyword>
<name>A0A2N7X4J5_9BURK</name>
<dbReference type="AlphaFoldDB" id="A0A2N7X4J5"/>
<protein>
    <submittedName>
        <fullName evidence="1">Hemolysin</fullName>
    </submittedName>
</protein>
<dbReference type="STRING" id="863227.GCA_000373005_05086"/>
<dbReference type="OrthoDB" id="9135280at2"/>